<organism evidence="1 2">
    <name type="scientific">Stentor coeruleus</name>
    <dbReference type="NCBI Taxonomy" id="5963"/>
    <lineage>
        <taxon>Eukaryota</taxon>
        <taxon>Sar</taxon>
        <taxon>Alveolata</taxon>
        <taxon>Ciliophora</taxon>
        <taxon>Postciliodesmatophora</taxon>
        <taxon>Heterotrichea</taxon>
        <taxon>Heterotrichida</taxon>
        <taxon>Stentoridae</taxon>
        <taxon>Stentor</taxon>
    </lineage>
</organism>
<dbReference type="Proteomes" id="UP000187209">
    <property type="component" value="Unassembled WGS sequence"/>
</dbReference>
<evidence type="ECO:0000313" key="1">
    <source>
        <dbReference type="EMBL" id="OMJ66749.1"/>
    </source>
</evidence>
<proteinExistence type="predicted"/>
<sequence length="292" mass="33359">MGCTSSHCRFVITFESSTKKTEQHLANYKAARAWISSQFPELKQKPYRLQTQHEPPLTIKNNQDYISLYKRHSGELRLVVVLEKPKRYKPELFSTISNSIFKVRKGKEDIEATGFMLSPRMCLIGISENIYEYHALFEDGTSLNFKPDGIFISIGNFSLVELELTNKWVSKTIQNKPLTMESVCPDNQAVIFYYSATRPVLQEYLGQFTKSSKSRRITFETKPLIYCTPGAPVFNEKGKIFAVYLGNGKALRVEKIVKKLEDETETLSRSYQEAVEESLALSSVQYSHTSSS</sequence>
<reference evidence="1 2" key="1">
    <citation type="submission" date="2016-11" db="EMBL/GenBank/DDBJ databases">
        <title>The macronuclear genome of Stentor coeruleus: a giant cell with tiny introns.</title>
        <authorList>
            <person name="Slabodnick M."/>
            <person name="Ruby J.G."/>
            <person name="Reiff S.B."/>
            <person name="Swart E.C."/>
            <person name="Gosai S."/>
            <person name="Prabakaran S."/>
            <person name="Witkowska E."/>
            <person name="Larue G.E."/>
            <person name="Fisher S."/>
            <person name="Freeman R.M."/>
            <person name="Gunawardena J."/>
            <person name="Chu W."/>
            <person name="Stover N.A."/>
            <person name="Gregory B.D."/>
            <person name="Nowacki M."/>
            <person name="Derisi J."/>
            <person name="Roy S.W."/>
            <person name="Marshall W.F."/>
            <person name="Sood P."/>
        </authorList>
    </citation>
    <scope>NUCLEOTIDE SEQUENCE [LARGE SCALE GENOMIC DNA]</scope>
    <source>
        <strain evidence="1">WM001</strain>
    </source>
</reference>
<comment type="caution">
    <text evidence="1">The sequence shown here is derived from an EMBL/GenBank/DDBJ whole genome shotgun (WGS) entry which is preliminary data.</text>
</comment>
<name>A0A1R2AQJ1_9CILI</name>
<gene>
    <name evidence="1" type="ORF">SteCoe_36303</name>
</gene>
<accession>A0A1R2AQJ1</accession>
<protein>
    <submittedName>
        <fullName evidence="1">Uncharacterized protein</fullName>
    </submittedName>
</protein>
<dbReference type="AlphaFoldDB" id="A0A1R2AQJ1"/>
<keyword evidence="2" id="KW-1185">Reference proteome</keyword>
<evidence type="ECO:0000313" key="2">
    <source>
        <dbReference type="Proteomes" id="UP000187209"/>
    </source>
</evidence>
<dbReference type="EMBL" id="MPUH01001643">
    <property type="protein sequence ID" value="OMJ66749.1"/>
    <property type="molecule type" value="Genomic_DNA"/>
</dbReference>